<accession>A0A0P7XF76</accession>
<organism evidence="2 3">
    <name type="scientific">Algoriphagus marincola HL-49</name>
    <dbReference type="NCBI Taxonomy" id="1305737"/>
    <lineage>
        <taxon>Bacteria</taxon>
        <taxon>Pseudomonadati</taxon>
        <taxon>Bacteroidota</taxon>
        <taxon>Cytophagia</taxon>
        <taxon>Cytophagales</taxon>
        <taxon>Cyclobacteriaceae</taxon>
        <taxon>Algoriphagus</taxon>
    </lineage>
</organism>
<comment type="caution">
    <text evidence="2">The sequence shown here is derived from an EMBL/GenBank/DDBJ whole genome shotgun (WGS) entry which is preliminary data.</text>
</comment>
<dbReference type="Pfam" id="PF13692">
    <property type="entry name" value="Glyco_trans_1_4"/>
    <property type="match status" value="1"/>
</dbReference>
<dbReference type="PATRIC" id="fig|1305737.6.peg.2799"/>
<evidence type="ECO:0000313" key="2">
    <source>
        <dbReference type="EMBL" id="KPQ14357.1"/>
    </source>
</evidence>
<dbReference type="PANTHER" id="PTHR46401">
    <property type="entry name" value="GLYCOSYLTRANSFERASE WBBK-RELATED"/>
    <property type="match status" value="1"/>
</dbReference>
<gene>
    <name evidence="2" type="ORF">HLUCCX10_10845</name>
</gene>
<keyword evidence="1 2" id="KW-0808">Transferase</keyword>
<protein>
    <submittedName>
        <fullName evidence="2">GT4 family glycosyltransferase</fullName>
    </submittedName>
</protein>
<reference evidence="2 3" key="1">
    <citation type="submission" date="2015-09" db="EMBL/GenBank/DDBJ databases">
        <title>Identification and resolution of microdiversity through metagenomic sequencing of parallel consortia.</title>
        <authorList>
            <person name="Nelson W.C."/>
            <person name="Romine M.F."/>
            <person name="Lindemann S.R."/>
        </authorList>
    </citation>
    <scope>NUCLEOTIDE SEQUENCE [LARGE SCALE GENOMIC DNA]</scope>
    <source>
        <strain evidence="2">HL-49</strain>
    </source>
</reference>
<dbReference type="Proteomes" id="UP000050421">
    <property type="component" value="Unassembled WGS sequence"/>
</dbReference>
<sequence>MILYTFPVHTAFIDRDLEMIQPVAEIKPLEFTQSPVKLPLFFILQFFQLLWYSPKTTQYLCFFGGYHSVLPVWFGRVFGKKCTIQAGGTDCINMPEIGYGNFRKKWLRKATIYSFKNCSLILPVAEALVKQDYSYDSRISSKQGLLNLIPDLATPIEVIPNGFDTDFWKDLGNTRKSFSFISVATGTSNPSRAIVKGYDLMEELASIHPNWTFTLVGDSEYISLNPNVQVLGKMHPRELQKLYNSHQFYLQLSTSEGFPNALGEAMSCGCIPIGSAVGAIPEIIGDSGVILKEKNLDLLESAIQDFTNQDLNHFSEAASKRIQQLFSFGKRKKALLKALDLVS</sequence>
<dbReference type="EMBL" id="LJXT01000066">
    <property type="protein sequence ID" value="KPQ14357.1"/>
    <property type="molecule type" value="Genomic_DNA"/>
</dbReference>
<dbReference type="AlphaFoldDB" id="A0A0P7XF76"/>
<dbReference type="Gene3D" id="3.40.50.2000">
    <property type="entry name" value="Glycogen Phosphorylase B"/>
    <property type="match status" value="1"/>
</dbReference>
<name>A0A0P7XF76_9BACT</name>
<dbReference type="SUPFAM" id="SSF53756">
    <property type="entry name" value="UDP-Glycosyltransferase/glycogen phosphorylase"/>
    <property type="match status" value="1"/>
</dbReference>
<dbReference type="GO" id="GO:0016757">
    <property type="term" value="F:glycosyltransferase activity"/>
    <property type="evidence" value="ECO:0007669"/>
    <property type="project" value="TreeGrafter"/>
</dbReference>
<dbReference type="eggNOG" id="COG0438">
    <property type="taxonomic scope" value="Bacteria"/>
</dbReference>
<evidence type="ECO:0000313" key="3">
    <source>
        <dbReference type="Proteomes" id="UP000050421"/>
    </source>
</evidence>
<dbReference type="OrthoDB" id="9811239at2"/>
<dbReference type="STRING" id="1305737.GCA_000526355_00336"/>
<dbReference type="CDD" id="cd03801">
    <property type="entry name" value="GT4_PimA-like"/>
    <property type="match status" value="1"/>
</dbReference>
<dbReference type="PANTHER" id="PTHR46401:SF2">
    <property type="entry name" value="GLYCOSYLTRANSFERASE WBBK-RELATED"/>
    <property type="match status" value="1"/>
</dbReference>
<dbReference type="GO" id="GO:0009103">
    <property type="term" value="P:lipopolysaccharide biosynthetic process"/>
    <property type="evidence" value="ECO:0007669"/>
    <property type="project" value="TreeGrafter"/>
</dbReference>
<evidence type="ECO:0000256" key="1">
    <source>
        <dbReference type="ARBA" id="ARBA00022679"/>
    </source>
</evidence>
<proteinExistence type="predicted"/>